<proteinExistence type="predicted"/>
<dbReference type="OrthoDB" id="163768at2"/>
<dbReference type="NCBIfam" id="TIGR03177">
    <property type="entry name" value="pilus_cpaB"/>
    <property type="match status" value="1"/>
</dbReference>
<dbReference type="SMART" id="SM00858">
    <property type="entry name" value="SAF"/>
    <property type="match status" value="1"/>
</dbReference>
<accession>A0A1I6UF59</accession>
<organism evidence="2 3">
    <name type="scientific">Sulfitobacter marinus</name>
    <dbReference type="NCBI Taxonomy" id="394264"/>
    <lineage>
        <taxon>Bacteria</taxon>
        <taxon>Pseudomonadati</taxon>
        <taxon>Pseudomonadota</taxon>
        <taxon>Alphaproteobacteria</taxon>
        <taxon>Rhodobacterales</taxon>
        <taxon>Roseobacteraceae</taxon>
        <taxon>Sulfitobacter</taxon>
    </lineage>
</organism>
<dbReference type="Pfam" id="PF16976">
    <property type="entry name" value="RcpC"/>
    <property type="match status" value="1"/>
</dbReference>
<dbReference type="InterPro" id="IPR013974">
    <property type="entry name" value="SAF"/>
</dbReference>
<dbReference type="AlphaFoldDB" id="A0A1I6UF59"/>
<dbReference type="Proteomes" id="UP000199239">
    <property type="component" value="Unassembled WGS sequence"/>
</dbReference>
<evidence type="ECO:0000313" key="2">
    <source>
        <dbReference type="EMBL" id="SFT00034.1"/>
    </source>
</evidence>
<evidence type="ECO:0000259" key="1">
    <source>
        <dbReference type="SMART" id="SM00858"/>
    </source>
</evidence>
<dbReference type="RefSeq" id="WP_093916864.1">
    <property type="nucleotide sequence ID" value="NZ_FPAJ01000004.1"/>
</dbReference>
<dbReference type="Pfam" id="PF08666">
    <property type="entry name" value="SAF"/>
    <property type="match status" value="1"/>
</dbReference>
<name>A0A1I6UF59_9RHOB</name>
<gene>
    <name evidence="2" type="ORF">SAMN04488040_2687</name>
</gene>
<keyword evidence="3" id="KW-1185">Reference proteome</keyword>
<dbReference type="InterPro" id="IPR031571">
    <property type="entry name" value="RcpC_dom"/>
</dbReference>
<protein>
    <submittedName>
        <fullName evidence="2">Pilus assembly protein CpaB</fullName>
    </submittedName>
</protein>
<sequence length="287" mass="30643">MRMLFGLVLLAGIALAGGAVYLAKSRIGEYQMANAQAQAALAQIVPTVNVFVADKSLKYGQQLTRDDVRQVAWPQNAVPEGTFLDEATLFPENSDQLRVVLRAIEKDEAIMAVKVTEPGQDTGLTSRLERGTRAFTIMVDAYSGVSGFLRPGDRVDVYWTGRINLDGANQNGSGDVTKLIEAGIQLIAIDQSAGGERSEAEIAQTVTVAVKPGQVAALAQAQSTGKLSLSLVGAEDDTVASSIEVDQRKLLGIQAKTAQAVVEKERVCTIRTRRGAEVMEIPIPCTN</sequence>
<dbReference type="InterPro" id="IPR017592">
    <property type="entry name" value="Pilus_assmbl_Flp-typ_CpaB"/>
</dbReference>
<dbReference type="STRING" id="394264.SAMN04488040_2687"/>
<reference evidence="3" key="1">
    <citation type="submission" date="2016-10" db="EMBL/GenBank/DDBJ databases">
        <authorList>
            <person name="Varghese N."/>
            <person name="Submissions S."/>
        </authorList>
    </citation>
    <scope>NUCLEOTIDE SEQUENCE [LARGE SCALE GENOMIC DNA]</scope>
    <source>
        <strain evidence="3">DSM 23422</strain>
    </source>
</reference>
<feature type="domain" description="SAF" evidence="1">
    <location>
        <begin position="48"/>
        <end position="116"/>
    </location>
</feature>
<dbReference type="CDD" id="cd11614">
    <property type="entry name" value="SAF_CpaB_FlgA_like"/>
    <property type="match status" value="1"/>
</dbReference>
<dbReference type="EMBL" id="FPAJ01000004">
    <property type="protein sequence ID" value="SFT00034.1"/>
    <property type="molecule type" value="Genomic_DNA"/>
</dbReference>
<evidence type="ECO:0000313" key="3">
    <source>
        <dbReference type="Proteomes" id="UP000199239"/>
    </source>
</evidence>